<accession>A0ABT0UG51</accession>
<evidence type="ECO:0000313" key="3">
    <source>
        <dbReference type="EMBL" id="MCM2375220.1"/>
    </source>
</evidence>
<gene>
    <name evidence="3" type="ORF">NB063_31750</name>
</gene>
<feature type="transmembrane region" description="Helical" evidence="2">
    <location>
        <begin position="108"/>
        <end position="129"/>
    </location>
</feature>
<keyword evidence="2" id="KW-0472">Membrane</keyword>
<dbReference type="RefSeq" id="WP_250933825.1">
    <property type="nucleotide sequence ID" value="NZ_JAMQBK010000142.1"/>
</dbReference>
<dbReference type="Proteomes" id="UP001202961">
    <property type="component" value="Unassembled WGS sequence"/>
</dbReference>
<feature type="region of interest" description="Disordered" evidence="1">
    <location>
        <begin position="1"/>
        <end position="22"/>
    </location>
</feature>
<sequence>MNPSSDKVDAPPDAPKHGVGRLEMNHQPAVLGDVRRIRNGSACTVMSDRNPYQPGSTTEHPLAAETPAWKRILGSLLRIFGGLVIAIPLVAFAFDLPDADINYYWHDLPAIMTALLCYVGFGALLIFLGNKLSPKQRRMDARHDRER</sequence>
<comment type="caution">
    <text evidence="3">The sequence shown here is derived from an EMBL/GenBank/DDBJ whole genome shotgun (WGS) entry which is preliminary data.</text>
</comment>
<reference evidence="3 4" key="1">
    <citation type="journal article" date="2022" name="Syst. Appl. Microbiol.">
        <title>Rhodopirellula aestuarii sp. nov., a novel member of the genus Rhodopirellula isolated from brackish sediments collected in the Tagus River estuary, Portugal.</title>
        <authorList>
            <person name="Vitorino I.R."/>
            <person name="Klimek D."/>
            <person name="Calusinska M."/>
            <person name="Lobo-da-Cunha A."/>
            <person name="Vasconcelos V."/>
            <person name="Lage O.M."/>
        </authorList>
    </citation>
    <scope>NUCLEOTIDE SEQUENCE [LARGE SCALE GENOMIC DNA]</scope>
    <source>
        <strain evidence="3 4">ICT_H3.1</strain>
    </source>
</reference>
<protein>
    <submittedName>
        <fullName evidence="3">Uncharacterized protein</fullName>
    </submittedName>
</protein>
<feature type="transmembrane region" description="Helical" evidence="2">
    <location>
        <begin position="76"/>
        <end position="96"/>
    </location>
</feature>
<keyword evidence="2" id="KW-1133">Transmembrane helix</keyword>
<name>A0ABT0UG51_9BACT</name>
<organism evidence="3 4">
    <name type="scientific">Aporhodopirellula aestuarii</name>
    <dbReference type="NCBI Taxonomy" id="2950107"/>
    <lineage>
        <taxon>Bacteria</taxon>
        <taxon>Pseudomonadati</taxon>
        <taxon>Planctomycetota</taxon>
        <taxon>Planctomycetia</taxon>
        <taxon>Pirellulales</taxon>
        <taxon>Pirellulaceae</taxon>
        <taxon>Aporhodopirellula</taxon>
    </lineage>
</organism>
<keyword evidence="2" id="KW-0812">Transmembrane</keyword>
<evidence type="ECO:0000256" key="1">
    <source>
        <dbReference type="SAM" id="MobiDB-lite"/>
    </source>
</evidence>
<proteinExistence type="predicted"/>
<evidence type="ECO:0000256" key="2">
    <source>
        <dbReference type="SAM" id="Phobius"/>
    </source>
</evidence>
<feature type="compositionally biased region" description="Basic and acidic residues" evidence="1">
    <location>
        <begin position="1"/>
        <end position="16"/>
    </location>
</feature>
<keyword evidence="4" id="KW-1185">Reference proteome</keyword>
<evidence type="ECO:0000313" key="4">
    <source>
        <dbReference type="Proteomes" id="UP001202961"/>
    </source>
</evidence>
<dbReference type="EMBL" id="JAMQBK010000142">
    <property type="protein sequence ID" value="MCM2375220.1"/>
    <property type="molecule type" value="Genomic_DNA"/>
</dbReference>